<evidence type="ECO:0000313" key="2">
    <source>
        <dbReference type="EMBL" id="OQR79360.1"/>
    </source>
</evidence>
<feature type="transmembrane region" description="Helical" evidence="1">
    <location>
        <begin position="47"/>
        <end position="67"/>
    </location>
</feature>
<comment type="caution">
    <text evidence="2">The sequence shown here is derived from an EMBL/GenBank/DDBJ whole genome shotgun (WGS) entry which is preliminary data.</text>
</comment>
<keyword evidence="1" id="KW-1133">Transmembrane helix</keyword>
<dbReference type="AlphaFoldDB" id="A0A1V9Y0Y1"/>
<reference evidence="2 3" key="1">
    <citation type="journal article" date="2017" name="Gigascience">
        <title>Draft genome of the honey bee ectoparasitic mite, Tropilaelaps mercedesae, is shaped by the parasitic life history.</title>
        <authorList>
            <person name="Dong X."/>
            <person name="Armstrong S.D."/>
            <person name="Xia D."/>
            <person name="Makepeace B.L."/>
            <person name="Darby A.C."/>
            <person name="Kadowaki T."/>
        </authorList>
    </citation>
    <scope>NUCLEOTIDE SEQUENCE [LARGE SCALE GENOMIC DNA]</scope>
    <source>
        <strain evidence="2">Wuxi-XJTLU</strain>
    </source>
</reference>
<dbReference type="EMBL" id="MNPL01001200">
    <property type="protein sequence ID" value="OQR79360.1"/>
    <property type="molecule type" value="Genomic_DNA"/>
</dbReference>
<keyword evidence="1" id="KW-0472">Membrane</keyword>
<gene>
    <name evidence="2" type="ORF">BIW11_05790</name>
</gene>
<name>A0A1V9Y0Y1_9ACAR</name>
<keyword evidence="3" id="KW-1185">Reference proteome</keyword>
<keyword evidence="1" id="KW-0812">Transmembrane</keyword>
<evidence type="ECO:0000313" key="3">
    <source>
        <dbReference type="Proteomes" id="UP000192247"/>
    </source>
</evidence>
<proteinExistence type="predicted"/>
<dbReference type="InParanoid" id="A0A1V9Y0Y1"/>
<organism evidence="2 3">
    <name type="scientific">Tropilaelaps mercedesae</name>
    <dbReference type="NCBI Taxonomy" id="418985"/>
    <lineage>
        <taxon>Eukaryota</taxon>
        <taxon>Metazoa</taxon>
        <taxon>Ecdysozoa</taxon>
        <taxon>Arthropoda</taxon>
        <taxon>Chelicerata</taxon>
        <taxon>Arachnida</taxon>
        <taxon>Acari</taxon>
        <taxon>Parasitiformes</taxon>
        <taxon>Mesostigmata</taxon>
        <taxon>Gamasina</taxon>
        <taxon>Dermanyssoidea</taxon>
        <taxon>Laelapidae</taxon>
        <taxon>Tropilaelaps</taxon>
    </lineage>
</organism>
<sequence length="73" mass="8351">MLYAIVGIPLMLLYLTNIGDILAKAFRCFDWMWVHDNKIVYSKTSTVIINTLLFLLLPGVDLVTKILTSYELT</sequence>
<evidence type="ECO:0000256" key="1">
    <source>
        <dbReference type="SAM" id="Phobius"/>
    </source>
</evidence>
<accession>A0A1V9Y0Y1</accession>
<dbReference type="OrthoDB" id="297496at2759"/>
<dbReference type="Gene3D" id="1.10.287.70">
    <property type="match status" value="1"/>
</dbReference>
<protein>
    <submittedName>
        <fullName evidence="2">Uncharacterized protein</fullName>
    </submittedName>
</protein>
<dbReference type="Proteomes" id="UP000192247">
    <property type="component" value="Unassembled WGS sequence"/>
</dbReference>